<dbReference type="Pfam" id="PF02625">
    <property type="entry name" value="XdhC_CoxI"/>
    <property type="match status" value="1"/>
</dbReference>
<dbReference type="Gene3D" id="3.40.50.720">
    <property type="entry name" value="NAD(P)-binding Rossmann-like Domain"/>
    <property type="match status" value="1"/>
</dbReference>
<comment type="caution">
    <text evidence="3">The sequence shown here is derived from an EMBL/GenBank/DDBJ whole genome shotgun (WGS) entry which is preliminary data.</text>
</comment>
<feature type="domain" description="XdhC Rossmann" evidence="2">
    <location>
        <begin position="101"/>
        <end position="246"/>
    </location>
</feature>
<gene>
    <name evidence="3" type="ORF">B7O98_05225</name>
</gene>
<reference evidence="3" key="1">
    <citation type="submission" date="2017-04" db="EMBL/GenBank/DDBJ databases">
        <authorList>
            <person name="Afonso C.L."/>
            <person name="Miller P.J."/>
            <person name="Scott M.A."/>
            <person name="Spackman E."/>
            <person name="Goraichik I."/>
            <person name="Dimitrov K.M."/>
            <person name="Suarez D.L."/>
            <person name="Swayne D.E."/>
        </authorList>
    </citation>
    <scope>NUCLEOTIDE SEQUENCE</scope>
    <source>
        <strain evidence="3">NZ3</strain>
    </source>
</reference>
<dbReference type="InterPro" id="IPR003777">
    <property type="entry name" value="XdhC_CoxI"/>
</dbReference>
<proteinExistence type="predicted"/>
<dbReference type="InterPro" id="IPR036291">
    <property type="entry name" value="NAD(P)-bd_dom_sf"/>
</dbReference>
<dbReference type="InterPro" id="IPR052698">
    <property type="entry name" value="MoCofactor_Util/Proc"/>
</dbReference>
<evidence type="ECO:0000259" key="1">
    <source>
        <dbReference type="Pfam" id="PF02625"/>
    </source>
</evidence>
<dbReference type="Pfam" id="PF13478">
    <property type="entry name" value="XdhC_C"/>
    <property type="match status" value="1"/>
</dbReference>
<dbReference type="InterPro" id="IPR027051">
    <property type="entry name" value="XdhC_Rossmann_dom"/>
</dbReference>
<evidence type="ECO:0000259" key="2">
    <source>
        <dbReference type="Pfam" id="PF13478"/>
    </source>
</evidence>
<organism evidence="3 4">
    <name type="scientific">Zestosphaera tikiterensis</name>
    <dbReference type="NCBI Taxonomy" id="1973259"/>
    <lineage>
        <taxon>Archaea</taxon>
        <taxon>Thermoproteota</taxon>
        <taxon>Thermoprotei</taxon>
        <taxon>Desulfurococcales</taxon>
        <taxon>Desulfurococcaceae</taxon>
        <taxon>Zestosphaera</taxon>
    </lineage>
</organism>
<accession>A0A2R7Y641</accession>
<name>A0A2R7Y641_9CREN</name>
<dbReference type="EMBL" id="NBVN01000003">
    <property type="protein sequence ID" value="PUA32839.1"/>
    <property type="molecule type" value="Genomic_DNA"/>
</dbReference>
<evidence type="ECO:0000313" key="4">
    <source>
        <dbReference type="Proteomes" id="UP000244093"/>
    </source>
</evidence>
<reference evidence="3" key="2">
    <citation type="journal article" date="2018" name="Syst. Appl. Microbiol.">
        <title>A new symbiotic nanoarchaeote (Candidatus Nanoclepta minutus) and its host (Zestosphaera tikiterensis gen. nov., sp. nov.) from a New Zealand hot spring.</title>
        <authorList>
            <person name="St John E."/>
            <person name="Liu Y."/>
            <person name="Podar M."/>
            <person name="Stott M.B."/>
            <person name="Meneghin J."/>
            <person name="Chen Z."/>
            <person name="Lagutin K."/>
            <person name="Mitchell K."/>
            <person name="Reysenbach A.L."/>
        </authorList>
    </citation>
    <scope>NUCLEOTIDE SEQUENCE [LARGE SCALE GENOMIC DNA]</scope>
    <source>
        <strain evidence="3">NZ3</strain>
    </source>
</reference>
<dbReference type="PANTHER" id="PTHR30388">
    <property type="entry name" value="ALDEHYDE OXIDOREDUCTASE MOLYBDENUM COFACTOR ASSEMBLY PROTEIN"/>
    <property type="match status" value="1"/>
</dbReference>
<evidence type="ECO:0008006" key="5">
    <source>
        <dbReference type="Google" id="ProtNLM"/>
    </source>
</evidence>
<evidence type="ECO:0000313" key="3">
    <source>
        <dbReference type="EMBL" id="PUA32839.1"/>
    </source>
</evidence>
<dbReference type="Proteomes" id="UP000244093">
    <property type="component" value="Unassembled WGS sequence"/>
</dbReference>
<protein>
    <recommendedName>
        <fullName evidence="5">XdhC family protein</fullName>
    </recommendedName>
</protein>
<dbReference type="SUPFAM" id="SSF51735">
    <property type="entry name" value="NAD(P)-binding Rossmann-fold domains"/>
    <property type="match status" value="1"/>
</dbReference>
<dbReference type="PANTHER" id="PTHR30388:SF6">
    <property type="entry name" value="XANTHINE DEHYDROGENASE SUBUNIT A-RELATED"/>
    <property type="match status" value="1"/>
</dbReference>
<feature type="domain" description="XdhC- CoxI" evidence="1">
    <location>
        <begin position="2"/>
        <end position="67"/>
    </location>
</feature>
<dbReference type="AlphaFoldDB" id="A0A2R7Y641"/>
<sequence length="272" mass="29065">MLRKGVPIAIATIVKKEGSGPRDVGSKVLVTADGKVFGTLGGGSFERSLIAECLKAIAEGKPKTLKYSFTGRPVEGAIDTGLICGGVLEVFIDVLKPQQRVVVFGSGRVGKPLSDILSFLGFKVVVMDPNAELLREDLYPYAEARVLTPVDEIEAKVKEVVRDGDVVLVTHGEVEIDYKAVKSALQANPKYVGLLGSRRKVAEFVKRLLAEGIPEDVIKSKFRGPIGVDIPADTPEEISISVAAEVLSILKGGTNVKTLNIVSEVLTRLKSS</sequence>